<keyword evidence="7" id="KW-1185">Reference proteome</keyword>
<dbReference type="Pfam" id="PF00356">
    <property type="entry name" value="LacI"/>
    <property type="match status" value="1"/>
</dbReference>
<dbReference type="InterPro" id="IPR010982">
    <property type="entry name" value="Lambda_DNA-bd_dom_sf"/>
</dbReference>
<dbReference type="Gene3D" id="1.10.260.40">
    <property type="entry name" value="lambda repressor-like DNA-binding domains"/>
    <property type="match status" value="1"/>
</dbReference>
<dbReference type="PANTHER" id="PTHR30146:SF148">
    <property type="entry name" value="HTH-TYPE TRANSCRIPTIONAL REPRESSOR PURR-RELATED"/>
    <property type="match status" value="1"/>
</dbReference>
<gene>
    <name evidence="6" type="primary">purR_1</name>
    <name evidence="6" type="ORF">J42TS3_06860</name>
</gene>
<evidence type="ECO:0000256" key="2">
    <source>
        <dbReference type="ARBA" id="ARBA00023015"/>
    </source>
</evidence>
<reference evidence="6 7" key="1">
    <citation type="submission" date="2021-03" db="EMBL/GenBank/DDBJ databases">
        <title>Antimicrobial resistance genes in bacteria isolated from Japanese honey, and their potential for conferring macrolide and lincosamide resistance in the American foulbrood pathogen Paenibacillus larvae.</title>
        <authorList>
            <person name="Okamoto M."/>
            <person name="Kumagai M."/>
            <person name="Kanamori H."/>
            <person name="Takamatsu D."/>
        </authorList>
    </citation>
    <scope>NUCLEOTIDE SEQUENCE [LARGE SCALE GENOMIC DNA]</scope>
    <source>
        <strain evidence="6 7">J42TS3</strain>
    </source>
</reference>
<dbReference type="EMBL" id="BOSL01000002">
    <property type="protein sequence ID" value="GIP51651.1"/>
    <property type="molecule type" value="Genomic_DNA"/>
</dbReference>
<dbReference type="PROSITE" id="PS50932">
    <property type="entry name" value="HTH_LACI_2"/>
    <property type="match status" value="1"/>
</dbReference>
<evidence type="ECO:0000313" key="6">
    <source>
        <dbReference type="EMBL" id="GIP51651.1"/>
    </source>
</evidence>
<dbReference type="InterPro" id="IPR028082">
    <property type="entry name" value="Peripla_BP_I"/>
</dbReference>
<dbReference type="Proteomes" id="UP000679992">
    <property type="component" value="Unassembled WGS sequence"/>
</dbReference>
<dbReference type="InterPro" id="IPR000843">
    <property type="entry name" value="HTH_LacI"/>
</dbReference>
<dbReference type="Pfam" id="PF13377">
    <property type="entry name" value="Peripla_BP_3"/>
    <property type="match status" value="1"/>
</dbReference>
<keyword evidence="1" id="KW-0678">Repressor</keyword>
<dbReference type="SUPFAM" id="SSF47413">
    <property type="entry name" value="lambda repressor-like DNA-binding domains"/>
    <property type="match status" value="1"/>
</dbReference>
<accession>A0ABQ4M6N3</accession>
<comment type="caution">
    <text evidence="6">The sequence shown here is derived from an EMBL/GenBank/DDBJ whole genome shotgun (WGS) entry which is preliminary data.</text>
</comment>
<evidence type="ECO:0000259" key="5">
    <source>
        <dbReference type="PROSITE" id="PS50932"/>
    </source>
</evidence>
<dbReference type="InterPro" id="IPR046335">
    <property type="entry name" value="LacI/GalR-like_sensor"/>
</dbReference>
<dbReference type="CDD" id="cd19974">
    <property type="entry name" value="PBP1_LacI-like"/>
    <property type="match status" value="1"/>
</dbReference>
<evidence type="ECO:0000256" key="4">
    <source>
        <dbReference type="ARBA" id="ARBA00023163"/>
    </source>
</evidence>
<keyword evidence="3" id="KW-0238">DNA-binding</keyword>
<dbReference type="PANTHER" id="PTHR30146">
    <property type="entry name" value="LACI-RELATED TRANSCRIPTIONAL REPRESSOR"/>
    <property type="match status" value="1"/>
</dbReference>
<evidence type="ECO:0000256" key="1">
    <source>
        <dbReference type="ARBA" id="ARBA00022491"/>
    </source>
</evidence>
<dbReference type="SUPFAM" id="SSF53822">
    <property type="entry name" value="Periplasmic binding protein-like I"/>
    <property type="match status" value="1"/>
</dbReference>
<keyword evidence="4" id="KW-0804">Transcription</keyword>
<sequence>MKLMKSNITMKDIANKLGVSSVTVSKALNDKEGVSDSLKVTIKKVAGEMGYRFNSAAKSIKDGLSYNIGVMIPQRFTGMNDSFYLRVYQEIAIHLDHYGYFGILNILSSEDEEQLNFPRVYSENKVDGIIILGQISKKYIETVQNMDLPKLFLDFYDEHAAIDSIVTDNFYGAYELTNYLIQSGHRDIAYVGNIYSTSSIQDRFLGYYKSLLEHGLAFEDRLLLNDRDERGYYIDIELPEKMPTAFVCNCDQVAYNLCEFLNASGYKVPEDCSVVGFDNDLYATLTSPPLTTVEVDIEQMARTAVKSIMDKVSNPNRRNGRVLVQGKIIYRDSVRTLEADQVKINNKHK</sequence>
<proteinExistence type="predicted"/>
<evidence type="ECO:0000256" key="3">
    <source>
        <dbReference type="ARBA" id="ARBA00023125"/>
    </source>
</evidence>
<feature type="domain" description="HTH lacI-type" evidence="5">
    <location>
        <begin position="8"/>
        <end position="62"/>
    </location>
</feature>
<dbReference type="CDD" id="cd01392">
    <property type="entry name" value="HTH_LacI"/>
    <property type="match status" value="1"/>
</dbReference>
<keyword evidence="2" id="KW-0805">Transcription regulation</keyword>
<dbReference type="Gene3D" id="3.40.50.2300">
    <property type="match status" value="2"/>
</dbReference>
<evidence type="ECO:0000313" key="7">
    <source>
        <dbReference type="Proteomes" id="UP000679992"/>
    </source>
</evidence>
<name>A0ABQ4M6N3_9BACL</name>
<organism evidence="6 7">
    <name type="scientific">Paenibacillus vini</name>
    <dbReference type="NCBI Taxonomy" id="1476024"/>
    <lineage>
        <taxon>Bacteria</taxon>
        <taxon>Bacillati</taxon>
        <taxon>Bacillota</taxon>
        <taxon>Bacilli</taxon>
        <taxon>Bacillales</taxon>
        <taxon>Paenibacillaceae</taxon>
        <taxon>Paenibacillus</taxon>
    </lineage>
</organism>
<dbReference type="SMART" id="SM00354">
    <property type="entry name" value="HTH_LACI"/>
    <property type="match status" value="1"/>
</dbReference>
<protein>
    <submittedName>
        <fullName evidence="6">HTH-type transcriptional repressor PurR</fullName>
    </submittedName>
</protein>